<reference evidence="1 2" key="1">
    <citation type="submission" date="2005-09" db="EMBL/GenBank/DDBJ databases">
        <authorList>
            <person name="Mural R.J."/>
            <person name="Li P.W."/>
            <person name="Adams M.D."/>
            <person name="Amanatides P.G."/>
            <person name="Baden-Tillson H."/>
            <person name="Barnstead M."/>
            <person name="Chin S.H."/>
            <person name="Dew I."/>
            <person name="Evans C.A."/>
            <person name="Ferriera S."/>
            <person name="Flanigan M."/>
            <person name="Fosler C."/>
            <person name="Glodek A."/>
            <person name="Gu Z."/>
            <person name="Holt R.A."/>
            <person name="Jennings D."/>
            <person name="Kraft C.L."/>
            <person name="Lu F."/>
            <person name="Nguyen T."/>
            <person name="Nusskern D.R."/>
            <person name="Pfannkoch C.M."/>
            <person name="Sitter C."/>
            <person name="Sutton G.G."/>
            <person name="Venter J.C."/>
            <person name="Wang Z."/>
            <person name="Woodage T."/>
            <person name="Zheng X.H."/>
            <person name="Zhong F."/>
        </authorList>
    </citation>
    <scope>NUCLEOTIDE SEQUENCE [LARGE SCALE GENOMIC DNA]</scope>
    <source>
        <strain>BN</strain>
        <strain evidence="2">Sprague-Dawley</strain>
    </source>
</reference>
<dbReference type="AlphaFoldDB" id="A6K9P0"/>
<dbReference type="Proteomes" id="UP000234681">
    <property type="component" value="Chromosome 16"/>
</dbReference>
<dbReference type="EMBL" id="CH474031">
    <property type="protein sequence ID" value="EDL90847.1"/>
    <property type="molecule type" value="Genomic_DNA"/>
</dbReference>
<proteinExistence type="predicted"/>
<evidence type="ECO:0000313" key="2">
    <source>
        <dbReference type="Proteomes" id="UP000234681"/>
    </source>
</evidence>
<organism evidence="1 2">
    <name type="scientific">Rattus norvegicus</name>
    <name type="common">Rat</name>
    <dbReference type="NCBI Taxonomy" id="10116"/>
    <lineage>
        <taxon>Eukaryota</taxon>
        <taxon>Metazoa</taxon>
        <taxon>Chordata</taxon>
        <taxon>Craniata</taxon>
        <taxon>Vertebrata</taxon>
        <taxon>Euteleostomi</taxon>
        <taxon>Mammalia</taxon>
        <taxon>Eutheria</taxon>
        <taxon>Euarchontoglires</taxon>
        <taxon>Glires</taxon>
        <taxon>Rodentia</taxon>
        <taxon>Myomorpha</taxon>
        <taxon>Muroidea</taxon>
        <taxon>Muridae</taxon>
        <taxon>Murinae</taxon>
        <taxon>Rattus</taxon>
    </lineage>
</organism>
<evidence type="ECO:0000313" key="1">
    <source>
        <dbReference type="EMBL" id="EDL90847.1"/>
    </source>
</evidence>
<sequence>MPGGGCWPKHTKAGQDFMFVGKVGLIPQNVFIYGGGHECVYTYGGQRT</sequence>
<name>A6K9P0_RAT</name>
<accession>A6K9P0</accession>
<protein>
    <submittedName>
        <fullName evidence="1">RCG63197</fullName>
    </submittedName>
</protein>
<gene>
    <name evidence="1" type="ORF">rCG_63197</name>
</gene>